<accession>A0A8K1FLE3</accession>
<dbReference type="GO" id="GO:0005459">
    <property type="term" value="F:UDP-galactose transmembrane transporter activity"/>
    <property type="evidence" value="ECO:0007669"/>
    <property type="project" value="TreeGrafter"/>
</dbReference>
<evidence type="ECO:0000256" key="8">
    <source>
        <dbReference type="ARBA" id="ARBA00022840"/>
    </source>
</evidence>
<evidence type="ECO:0000256" key="1">
    <source>
        <dbReference type="ARBA" id="ARBA00004141"/>
    </source>
</evidence>
<sequence length="1266" mass="138414">MTTRWLTLAAALAMAGHRVDALDARVLATDCSSVCESAQPICLAFESEEACQESATDSVTCAGANQCIAVDDTAWGLYFSADPTVLAKAKGGFAYSMKDAEIESAVMLDARAMDALGDDFAVASTTRKVAMRAYGDNSVVGVAVPTKALTAWKGISYLSIRGLDLSGVGTLPTFSQLDTLDLSMTSITSFPLMTTPMLRTLVLDHNTFDTINFQSLPTNLKSLSLGNCSLTKLPTGIEDLEYLENLNLQGNDLSALEEIPYLQALTNLNLSSSSLSDIPVGLYELPVLDEVDLSNNPLGSISKKSIPISATTILLSNTKLKSLPSDLSGKKAWKVIDVSKNKIADKSFTSVSVETGDLNLSDLGLFRMPSLSASWKVTGALELANNAIRTFAIDDIPADITYLGMSNTMLTEMPAELPSLPRIKAIDFSNNALVDIPAGYLPSLTSLTLANCSLTTPPVDLDSMKKTLTVLDLSSNKITSLNLTDFTELTNVRLNDNGLTEIPAGLLSAKGLVELDLRGNQIRGATLTTSEVSRLQKVQTLYFDEDTFSSSCSGDSKAATLQGVYSVCALDDGSTPDASNIEVAPHSAGTNHTPVLLGIGAGALVVILALVAFIVHRRRQPKPDPSQFAFVSSTKGSRMHSSQGIWEDEELLKWRMDVRQIQLVEQIGAGAFGSVWLARYMDSDTVVVKRLHAAKAERQYIQRFIEEIRFMSRFDHPKIVRFIGVAWTMETDVQMVLEHMSNGDLRSYLDLTKDNEHARKWHGQKISIALDMAESLVYLHSLDPKVIHRDLKARNVLLDDRLNAKLADFGLSRHESDNNTMTAAVGTCRWMAPEVLIGRSDYKESVDVYSFGIVMSELDTHDVPFAGYSRSKGGSVTESALLEMITNGELRPGISLHCPTAIEELILACTEHNPEDRPTALDVAFRLRKILGAMAVKARVAASGGSASSGIVNLAVCITGIYICYLSYGIFQEKIFTYRSPEGDKFTATLFMLFVQCVTNSLVAYSATFIWRPERPTMPLKPFAVTASAYLGAMLCSNEALKHVSYPTQALGKSCKMIPVMLMGVLIRRKKYTVRDYICVLFITAGIAVFQIGKASSKHATQENSTYGLLLLFTSLTLDGVSGPKQEEISHTLRPSVHQQMFYTNLWAVIYTGAGALVTGQAWTGFRFCLENPAILNSVFYFSICSALGQNFIYFTIQQFSALTCTTITTTRKFFTILFSVVWYGHQLTTMSWIGVAIVFTGLGWELTSKYQKYQQQQQKNHPHRS</sequence>
<keyword evidence="13" id="KW-0732">Signal</keyword>
<dbReference type="OrthoDB" id="1601at2759"/>
<feature type="transmembrane region" description="Helical" evidence="12">
    <location>
        <begin position="1077"/>
        <end position="1093"/>
    </location>
</feature>
<evidence type="ECO:0000256" key="7">
    <source>
        <dbReference type="ARBA" id="ARBA00022741"/>
    </source>
</evidence>
<evidence type="ECO:0000313" key="16">
    <source>
        <dbReference type="Proteomes" id="UP000794436"/>
    </source>
</evidence>
<organism evidence="15 16">
    <name type="scientific">Pythium oligandrum</name>
    <name type="common">Mycoparasitic fungus</name>
    <dbReference type="NCBI Taxonomy" id="41045"/>
    <lineage>
        <taxon>Eukaryota</taxon>
        <taxon>Sar</taxon>
        <taxon>Stramenopiles</taxon>
        <taxon>Oomycota</taxon>
        <taxon>Peronosporomycetes</taxon>
        <taxon>Pythiales</taxon>
        <taxon>Pythiaceae</taxon>
        <taxon>Pythium</taxon>
    </lineage>
</organism>
<dbReference type="Gene3D" id="1.10.510.10">
    <property type="entry name" value="Transferase(Phosphotransferase) domain 1"/>
    <property type="match status" value="1"/>
</dbReference>
<dbReference type="EMBL" id="SPLM01000038">
    <property type="protein sequence ID" value="TMW65174.1"/>
    <property type="molecule type" value="Genomic_DNA"/>
</dbReference>
<gene>
    <name evidence="15" type="ORF">Poli38472_009341</name>
</gene>
<name>A0A8K1FLE3_PYTOL</name>
<dbReference type="PANTHER" id="PTHR10778:SF18">
    <property type="entry name" value="SUGAR PHOSPHATE TRANSPORTER DOMAIN-CONTAINING PROTEIN"/>
    <property type="match status" value="1"/>
</dbReference>
<feature type="transmembrane region" description="Helical" evidence="12">
    <location>
        <begin position="1175"/>
        <end position="1195"/>
    </location>
</feature>
<dbReference type="InterPro" id="IPR008271">
    <property type="entry name" value="Ser/Thr_kinase_AS"/>
</dbReference>
<keyword evidence="6" id="KW-0677">Repeat</keyword>
<dbReference type="AlphaFoldDB" id="A0A8K1FLE3"/>
<evidence type="ECO:0000256" key="2">
    <source>
        <dbReference type="ARBA" id="ARBA00022448"/>
    </source>
</evidence>
<dbReference type="PROSITE" id="PS50011">
    <property type="entry name" value="PROTEIN_KINASE_DOM"/>
    <property type="match status" value="1"/>
</dbReference>
<dbReference type="PROSITE" id="PS00108">
    <property type="entry name" value="PROTEIN_KINASE_ST"/>
    <property type="match status" value="1"/>
</dbReference>
<dbReference type="SUPFAM" id="SSF56112">
    <property type="entry name" value="Protein kinase-like (PK-like)"/>
    <property type="match status" value="1"/>
</dbReference>
<keyword evidence="5 12" id="KW-0812">Transmembrane</keyword>
<evidence type="ECO:0000256" key="9">
    <source>
        <dbReference type="ARBA" id="ARBA00022989"/>
    </source>
</evidence>
<keyword evidence="16" id="KW-1185">Reference proteome</keyword>
<dbReference type="SUPFAM" id="SSF103481">
    <property type="entry name" value="Multidrug resistance efflux transporter EmrE"/>
    <property type="match status" value="2"/>
</dbReference>
<dbReference type="InterPro" id="IPR032675">
    <property type="entry name" value="LRR_dom_sf"/>
</dbReference>
<keyword evidence="3" id="KW-0723">Serine/threonine-protein kinase</keyword>
<protein>
    <recommendedName>
        <fullName evidence="14">Protein kinase domain-containing protein</fullName>
    </recommendedName>
</protein>
<dbReference type="InterPro" id="IPR011009">
    <property type="entry name" value="Kinase-like_dom_sf"/>
</dbReference>
<dbReference type="PRINTS" id="PR00109">
    <property type="entry name" value="TYRKINASE"/>
</dbReference>
<evidence type="ECO:0000256" key="5">
    <source>
        <dbReference type="ARBA" id="ARBA00022692"/>
    </source>
</evidence>
<evidence type="ECO:0000256" key="10">
    <source>
        <dbReference type="ARBA" id="ARBA00023136"/>
    </source>
</evidence>
<evidence type="ECO:0000256" key="4">
    <source>
        <dbReference type="ARBA" id="ARBA00022614"/>
    </source>
</evidence>
<feature type="signal peptide" evidence="13">
    <location>
        <begin position="1"/>
        <end position="21"/>
    </location>
</feature>
<evidence type="ECO:0000256" key="13">
    <source>
        <dbReference type="SAM" id="SignalP"/>
    </source>
</evidence>
<feature type="transmembrane region" description="Helical" evidence="12">
    <location>
        <begin position="991"/>
        <end position="1011"/>
    </location>
</feature>
<dbReference type="Gene3D" id="3.80.10.10">
    <property type="entry name" value="Ribonuclease Inhibitor"/>
    <property type="match status" value="2"/>
</dbReference>
<dbReference type="InterPro" id="IPR013657">
    <property type="entry name" value="SCL35B1-4/HUT1"/>
</dbReference>
<keyword evidence="9 12" id="KW-1133">Transmembrane helix</keyword>
<evidence type="ECO:0000256" key="3">
    <source>
        <dbReference type="ARBA" id="ARBA00022527"/>
    </source>
</evidence>
<dbReference type="InterPro" id="IPR000719">
    <property type="entry name" value="Prot_kinase_dom"/>
</dbReference>
<dbReference type="GO" id="GO:0005524">
    <property type="term" value="F:ATP binding"/>
    <property type="evidence" value="ECO:0007669"/>
    <property type="project" value="UniProtKB-UniRule"/>
</dbReference>
<evidence type="ECO:0000313" key="15">
    <source>
        <dbReference type="EMBL" id="TMW65174.1"/>
    </source>
</evidence>
<feature type="chain" id="PRO_5035449247" description="Protein kinase domain-containing protein" evidence="13">
    <location>
        <begin position="22"/>
        <end position="1266"/>
    </location>
</feature>
<dbReference type="SMART" id="SM00220">
    <property type="entry name" value="S_TKc"/>
    <property type="match status" value="1"/>
</dbReference>
<dbReference type="InterPro" id="IPR003591">
    <property type="entry name" value="Leu-rich_rpt_typical-subtyp"/>
</dbReference>
<feature type="transmembrane region" description="Helical" evidence="12">
    <location>
        <begin position="951"/>
        <end position="971"/>
    </location>
</feature>
<dbReference type="Pfam" id="PF07714">
    <property type="entry name" value="PK_Tyr_Ser-Thr"/>
    <property type="match status" value="1"/>
</dbReference>
<dbReference type="InterPro" id="IPR001611">
    <property type="entry name" value="Leu-rich_rpt"/>
</dbReference>
<dbReference type="InterPro" id="IPR017441">
    <property type="entry name" value="Protein_kinase_ATP_BS"/>
</dbReference>
<keyword evidence="10 12" id="KW-0472">Membrane</keyword>
<evidence type="ECO:0000259" key="14">
    <source>
        <dbReference type="PROSITE" id="PS50011"/>
    </source>
</evidence>
<proteinExistence type="predicted"/>
<dbReference type="PROSITE" id="PS51450">
    <property type="entry name" value="LRR"/>
    <property type="match status" value="2"/>
</dbReference>
<dbReference type="GO" id="GO:0004674">
    <property type="term" value="F:protein serine/threonine kinase activity"/>
    <property type="evidence" value="ECO:0007669"/>
    <property type="project" value="UniProtKB-KW"/>
</dbReference>
<keyword evidence="3" id="KW-0418">Kinase</keyword>
<dbReference type="PROSITE" id="PS00107">
    <property type="entry name" value="PROTEIN_KINASE_ATP"/>
    <property type="match status" value="1"/>
</dbReference>
<keyword evidence="4" id="KW-0433">Leucine-rich repeat</keyword>
<dbReference type="GO" id="GO:0005789">
    <property type="term" value="C:endoplasmic reticulum membrane"/>
    <property type="evidence" value="ECO:0007669"/>
    <property type="project" value="TreeGrafter"/>
</dbReference>
<keyword evidence="7 11" id="KW-0547">Nucleotide-binding</keyword>
<evidence type="ECO:0000256" key="11">
    <source>
        <dbReference type="PROSITE-ProRule" id="PRU10141"/>
    </source>
</evidence>
<dbReference type="Pfam" id="PF08449">
    <property type="entry name" value="UAA"/>
    <property type="match status" value="1"/>
</dbReference>
<dbReference type="PANTHER" id="PTHR10778">
    <property type="entry name" value="SOLUTE CARRIER FAMILY 35 MEMBER B"/>
    <property type="match status" value="1"/>
</dbReference>
<reference evidence="15" key="1">
    <citation type="submission" date="2019-03" db="EMBL/GenBank/DDBJ databases">
        <title>Long read genome sequence of the mycoparasitic Pythium oligandrum ATCC 38472 isolated from sugarbeet rhizosphere.</title>
        <authorList>
            <person name="Gaulin E."/>
        </authorList>
    </citation>
    <scope>NUCLEOTIDE SEQUENCE</scope>
    <source>
        <strain evidence="15">ATCC 38472_TT</strain>
    </source>
</reference>
<evidence type="ECO:0000256" key="12">
    <source>
        <dbReference type="SAM" id="Phobius"/>
    </source>
</evidence>
<dbReference type="GO" id="GO:0005460">
    <property type="term" value="F:UDP-glucose transmembrane transporter activity"/>
    <property type="evidence" value="ECO:0007669"/>
    <property type="project" value="TreeGrafter"/>
</dbReference>
<evidence type="ECO:0000256" key="6">
    <source>
        <dbReference type="ARBA" id="ARBA00022737"/>
    </source>
</evidence>
<keyword evidence="2" id="KW-0813">Transport</keyword>
<keyword evidence="8 11" id="KW-0067">ATP-binding</keyword>
<dbReference type="Pfam" id="PF00560">
    <property type="entry name" value="LRR_1"/>
    <property type="match status" value="1"/>
</dbReference>
<dbReference type="SUPFAM" id="SSF52047">
    <property type="entry name" value="RNI-like"/>
    <property type="match status" value="1"/>
</dbReference>
<feature type="binding site" evidence="11">
    <location>
        <position position="689"/>
    </location>
    <ligand>
        <name>ATP</name>
        <dbReference type="ChEBI" id="CHEBI:30616"/>
    </ligand>
</feature>
<dbReference type="Proteomes" id="UP000794436">
    <property type="component" value="Unassembled WGS sequence"/>
</dbReference>
<feature type="domain" description="Protein kinase" evidence="14">
    <location>
        <begin position="661"/>
        <end position="931"/>
    </location>
</feature>
<feature type="transmembrane region" description="Helical" evidence="12">
    <location>
        <begin position="1105"/>
        <end position="1121"/>
    </location>
</feature>
<dbReference type="InterPro" id="IPR001245">
    <property type="entry name" value="Ser-Thr/Tyr_kinase_cat_dom"/>
</dbReference>
<comment type="caution">
    <text evidence="15">The sequence shown here is derived from an EMBL/GenBank/DDBJ whole genome shotgun (WGS) entry which is preliminary data.</text>
</comment>
<dbReference type="GO" id="GO:0000139">
    <property type="term" value="C:Golgi membrane"/>
    <property type="evidence" value="ECO:0007669"/>
    <property type="project" value="TreeGrafter"/>
</dbReference>
<dbReference type="SMART" id="SM00369">
    <property type="entry name" value="LRR_TYP"/>
    <property type="match status" value="4"/>
</dbReference>
<dbReference type="CDD" id="cd13999">
    <property type="entry name" value="STKc_MAP3K-like"/>
    <property type="match status" value="1"/>
</dbReference>
<feature type="transmembrane region" description="Helical" evidence="12">
    <location>
        <begin position="1142"/>
        <end position="1163"/>
    </location>
</feature>
<dbReference type="InterPro" id="IPR037185">
    <property type="entry name" value="EmrE-like"/>
</dbReference>
<keyword evidence="3" id="KW-0808">Transferase</keyword>
<feature type="transmembrane region" description="Helical" evidence="12">
    <location>
        <begin position="595"/>
        <end position="615"/>
    </location>
</feature>
<comment type="subcellular location">
    <subcellularLocation>
        <location evidence="1">Membrane</location>
        <topology evidence="1">Multi-pass membrane protein</topology>
    </subcellularLocation>
</comment>